<feature type="domain" description="Bacterial bifunctional deaminase-reductase C-terminal" evidence="1">
    <location>
        <begin position="11"/>
        <end position="169"/>
    </location>
</feature>
<name>A0A4R8W567_9MICO</name>
<dbReference type="AlphaFoldDB" id="A0A4R8W567"/>
<reference evidence="2 3" key="1">
    <citation type="submission" date="2019-03" db="EMBL/GenBank/DDBJ databases">
        <title>Genomics of glacier-inhabiting Cryobacterium strains.</title>
        <authorList>
            <person name="Liu Q."/>
            <person name="Xin Y.-H."/>
        </authorList>
    </citation>
    <scope>NUCLEOTIDE SEQUENCE [LARGE SCALE GENOMIC DNA]</scope>
    <source>
        <strain evidence="2 3">RHLT2-21</strain>
    </source>
</reference>
<dbReference type="Gene3D" id="3.40.430.10">
    <property type="entry name" value="Dihydrofolate Reductase, subunit A"/>
    <property type="match status" value="1"/>
</dbReference>
<evidence type="ECO:0000313" key="3">
    <source>
        <dbReference type="Proteomes" id="UP000297643"/>
    </source>
</evidence>
<dbReference type="PANTHER" id="PTHR38011">
    <property type="entry name" value="DIHYDROFOLATE REDUCTASE FAMILY PROTEIN (AFU_ORTHOLOGUE AFUA_8G06820)"/>
    <property type="match status" value="1"/>
</dbReference>
<dbReference type="Proteomes" id="UP000297643">
    <property type="component" value="Unassembled WGS sequence"/>
</dbReference>
<evidence type="ECO:0000259" key="1">
    <source>
        <dbReference type="Pfam" id="PF01872"/>
    </source>
</evidence>
<sequence>MTEQRPWTGHVFIATSVDGYIARPDGSLDWLTDRPGPTGDGGYTEFTATIDHLLMGRGTYETVAAFDPWPYTRMKVIVLSSTLATLDDRVTVVRSLPEAIAVLTAAGADRVYIDGGRVIQSCLAAGLIDDLVITRVPVLLGEGISLFGALPADVQLETLGVAPIGGGMVQERYTVVR</sequence>
<dbReference type="GO" id="GO:0008703">
    <property type="term" value="F:5-amino-6-(5-phosphoribosylamino)uracil reductase activity"/>
    <property type="evidence" value="ECO:0007669"/>
    <property type="project" value="InterPro"/>
</dbReference>
<dbReference type="SUPFAM" id="SSF53597">
    <property type="entry name" value="Dihydrofolate reductase-like"/>
    <property type="match status" value="1"/>
</dbReference>
<dbReference type="Pfam" id="PF01872">
    <property type="entry name" value="RibD_C"/>
    <property type="match status" value="1"/>
</dbReference>
<evidence type="ECO:0000313" key="2">
    <source>
        <dbReference type="EMBL" id="TFC01756.1"/>
    </source>
</evidence>
<organism evidence="2 3">
    <name type="scientific">Cryobacterium mannosilyticum</name>
    <dbReference type="NCBI Taxonomy" id="1259190"/>
    <lineage>
        <taxon>Bacteria</taxon>
        <taxon>Bacillati</taxon>
        <taxon>Actinomycetota</taxon>
        <taxon>Actinomycetes</taxon>
        <taxon>Micrococcales</taxon>
        <taxon>Microbacteriaceae</taxon>
        <taxon>Cryobacterium</taxon>
    </lineage>
</organism>
<keyword evidence="3" id="KW-1185">Reference proteome</keyword>
<protein>
    <submittedName>
        <fullName evidence="2">Dihydrofolate reductase</fullName>
    </submittedName>
</protein>
<accession>A0A4R8W567</accession>
<dbReference type="GO" id="GO:0009231">
    <property type="term" value="P:riboflavin biosynthetic process"/>
    <property type="evidence" value="ECO:0007669"/>
    <property type="project" value="InterPro"/>
</dbReference>
<dbReference type="InterPro" id="IPR050765">
    <property type="entry name" value="Riboflavin_Biosynth_HTPR"/>
</dbReference>
<proteinExistence type="predicted"/>
<gene>
    <name evidence="2" type="ORF">E3O32_12825</name>
</gene>
<comment type="caution">
    <text evidence="2">The sequence shown here is derived from an EMBL/GenBank/DDBJ whole genome shotgun (WGS) entry which is preliminary data.</text>
</comment>
<dbReference type="InterPro" id="IPR002734">
    <property type="entry name" value="RibDG_C"/>
</dbReference>
<dbReference type="InterPro" id="IPR024072">
    <property type="entry name" value="DHFR-like_dom_sf"/>
</dbReference>
<dbReference type="EMBL" id="SOFM01000040">
    <property type="protein sequence ID" value="TFC01756.1"/>
    <property type="molecule type" value="Genomic_DNA"/>
</dbReference>
<dbReference type="PANTHER" id="PTHR38011:SF11">
    <property type="entry name" value="2,5-DIAMINO-6-RIBOSYLAMINO-4(3H)-PYRIMIDINONE 5'-PHOSPHATE REDUCTASE"/>
    <property type="match status" value="1"/>
</dbReference>
<dbReference type="RefSeq" id="WP_134510110.1">
    <property type="nucleotide sequence ID" value="NZ_SOFM01000040.1"/>
</dbReference>